<dbReference type="AlphaFoldDB" id="A0A3B0C7R5"/>
<dbReference type="EMBL" id="RBAH01000012">
    <property type="protein sequence ID" value="RKN82155.1"/>
    <property type="molecule type" value="Genomic_DNA"/>
</dbReference>
<proteinExistence type="predicted"/>
<name>A0A3B0C7R5_9BACL</name>
<gene>
    <name evidence="2" type="ORF">D7M11_17520</name>
</gene>
<reference evidence="2 3" key="1">
    <citation type="journal article" date="2007" name="Int. J. Syst. Evol. Microbiol.">
        <title>Paenibacillus ginsengarvi sp. nov., isolated from soil from ginseng cultivation.</title>
        <authorList>
            <person name="Yoon M.H."/>
            <person name="Ten L.N."/>
            <person name="Im W.T."/>
        </authorList>
    </citation>
    <scope>NUCLEOTIDE SEQUENCE [LARGE SCALE GENOMIC DNA]</scope>
    <source>
        <strain evidence="2 3">KCTC 13059</strain>
    </source>
</reference>
<evidence type="ECO:0000259" key="1">
    <source>
        <dbReference type="Pfam" id="PF13761"/>
    </source>
</evidence>
<dbReference type="InterPro" id="IPR025311">
    <property type="entry name" value="DUF4166"/>
</dbReference>
<keyword evidence="3" id="KW-1185">Reference proteome</keyword>
<sequence length="224" mass="25252">MTSIYEKALGAAFAKLHPKIQERFRLASEDGIASIGRGTMERIWSAKWATVPLYIGTARHIMFPEGGSHVPFTIENYAYTDSFGRETVTWIRKFQFPGKIRRFDATMVYSEGRGTIVDYLGDRQHLAVDLDMAPAANGGIRIRSGEQRFYEKLLHFRFPSRLTGTADVCEWYDDEAGAFKIEVNVTNPLLGPVFGYSGTFQAQTVRVSDAVPTDVLPLREESRE</sequence>
<dbReference type="RefSeq" id="WP_120748538.1">
    <property type="nucleotide sequence ID" value="NZ_RBAH01000012.1"/>
</dbReference>
<dbReference type="OrthoDB" id="2448833at2"/>
<feature type="domain" description="DUF4166" evidence="1">
    <location>
        <begin position="16"/>
        <end position="200"/>
    </location>
</feature>
<dbReference type="Pfam" id="PF13761">
    <property type="entry name" value="DUF4166"/>
    <property type="match status" value="1"/>
</dbReference>
<protein>
    <submittedName>
        <fullName evidence="2">DUF4166 domain-containing protein</fullName>
    </submittedName>
</protein>
<evidence type="ECO:0000313" key="2">
    <source>
        <dbReference type="EMBL" id="RKN82155.1"/>
    </source>
</evidence>
<comment type="caution">
    <text evidence="2">The sequence shown here is derived from an EMBL/GenBank/DDBJ whole genome shotgun (WGS) entry which is preliminary data.</text>
</comment>
<evidence type="ECO:0000313" key="3">
    <source>
        <dbReference type="Proteomes" id="UP000282311"/>
    </source>
</evidence>
<organism evidence="2 3">
    <name type="scientific">Paenibacillus ginsengarvi</name>
    <dbReference type="NCBI Taxonomy" id="400777"/>
    <lineage>
        <taxon>Bacteria</taxon>
        <taxon>Bacillati</taxon>
        <taxon>Bacillota</taxon>
        <taxon>Bacilli</taxon>
        <taxon>Bacillales</taxon>
        <taxon>Paenibacillaceae</taxon>
        <taxon>Paenibacillus</taxon>
    </lineage>
</organism>
<accession>A0A3B0C7R5</accession>
<dbReference type="Proteomes" id="UP000282311">
    <property type="component" value="Unassembled WGS sequence"/>
</dbReference>